<dbReference type="PROSITE" id="PS00237">
    <property type="entry name" value="G_PROTEIN_RECEP_F1_1"/>
    <property type="match status" value="1"/>
</dbReference>
<feature type="compositionally biased region" description="Low complexity" evidence="10">
    <location>
        <begin position="297"/>
        <end position="320"/>
    </location>
</feature>
<feature type="domain" description="G-protein coupled receptors family 1 profile" evidence="12">
    <location>
        <begin position="78"/>
        <end position="391"/>
    </location>
</feature>
<dbReference type="InterPro" id="IPR000276">
    <property type="entry name" value="GPCR_Rhodpsn"/>
</dbReference>
<evidence type="ECO:0000256" key="8">
    <source>
        <dbReference type="ARBA" id="ARBA00023224"/>
    </source>
</evidence>
<comment type="caution">
    <text evidence="13">The sequence shown here is derived from an EMBL/GenBank/DDBJ whole genome shotgun (WGS) entry which is preliminary data.</text>
</comment>
<dbReference type="PROSITE" id="PS50262">
    <property type="entry name" value="G_PROTEIN_RECEP_F1_2"/>
    <property type="match status" value="1"/>
</dbReference>
<evidence type="ECO:0000313" key="13">
    <source>
        <dbReference type="EMBL" id="KAI1712239.1"/>
    </source>
</evidence>
<feature type="transmembrane region" description="Helical" evidence="11">
    <location>
        <begin position="226"/>
        <end position="245"/>
    </location>
</feature>
<dbReference type="AlphaFoldDB" id="A0AAD4N3B0"/>
<evidence type="ECO:0000256" key="9">
    <source>
        <dbReference type="RuleBase" id="RU000688"/>
    </source>
</evidence>
<dbReference type="InterPro" id="IPR017452">
    <property type="entry name" value="GPCR_Rhodpsn_7TM"/>
</dbReference>
<keyword evidence="4 11" id="KW-1133">Transmembrane helix</keyword>
<keyword evidence="8 9" id="KW-0807">Transducer</keyword>
<dbReference type="GO" id="GO:0005886">
    <property type="term" value="C:plasma membrane"/>
    <property type="evidence" value="ECO:0007669"/>
    <property type="project" value="UniProtKB-SubCell"/>
</dbReference>
<dbReference type="SUPFAM" id="SSF81321">
    <property type="entry name" value="Family A G protein-coupled receptor-like"/>
    <property type="match status" value="1"/>
</dbReference>
<dbReference type="Proteomes" id="UP001201812">
    <property type="component" value="Unassembled WGS sequence"/>
</dbReference>
<evidence type="ECO:0000256" key="4">
    <source>
        <dbReference type="ARBA" id="ARBA00022989"/>
    </source>
</evidence>
<reference evidence="13" key="1">
    <citation type="submission" date="2022-01" db="EMBL/GenBank/DDBJ databases">
        <title>Genome Sequence Resource for Two Populations of Ditylenchus destructor, the Migratory Endoparasitic Phytonematode.</title>
        <authorList>
            <person name="Zhang H."/>
            <person name="Lin R."/>
            <person name="Xie B."/>
        </authorList>
    </citation>
    <scope>NUCLEOTIDE SEQUENCE</scope>
    <source>
        <strain evidence="13">BazhouSP</strain>
    </source>
</reference>
<feature type="transmembrane region" description="Helical" evidence="11">
    <location>
        <begin position="125"/>
        <end position="152"/>
    </location>
</feature>
<dbReference type="GO" id="GO:0004930">
    <property type="term" value="F:G protein-coupled receptor activity"/>
    <property type="evidence" value="ECO:0007669"/>
    <property type="project" value="UniProtKB-KW"/>
</dbReference>
<keyword evidence="3 9" id="KW-0812">Transmembrane</keyword>
<keyword evidence="6 11" id="KW-0472">Membrane</keyword>
<dbReference type="PANTHER" id="PTHR24229:SF100">
    <property type="entry name" value="G-PROTEIN COUPLED RECEPTORS FAMILY 1 PROFILE DOMAIN-CONTAINING PROTEIN"/>
    <property type="match status" value="1"/>
</dbReference>
<evidence type="ECO:0000256" key="7">
    <source>
        <dbReference type="ARBA" id="ARBA00023170"/>
    </source>
</evidence>
<name>A0AAD4N3B0_9BILA</name>
<evidence type="ECO:0000256" key="1">
    <source>
        <dbReference type="ARBA" id="ARBA00004651"/>
    </source>
</evidence>
<feature type="transmembrane region" description="Helical" evidence="11">
    <location>
        <begin position="378"/>
        <end position="398"/>
    </location>
</feature>
<keyword evidence="2" id="KW-1003">Cell membrane</keyword>
<sequence length="494" mass="54896">MSALNRNSLSLMISTLPSTSVDLATIEPRTPQNMFENHFPNYTFSPSDESRTAIDGQEGEDEYYLIILPFIVLFGLCGNVISLVAIFHSRLRKMAANQYLIVLTLADSVFLLGLLMVLFKIDFMGYLFCVGIEYVLMTASYVSSWSIAALTIERYLAIAHPLKHVQYGHVSRWHMMCVWVPIPFLLNIVQFITLTPNNDPSDPNWPNVRKCTVKDGNLQMIVETGDVVLCYVLPCLIVVALNLIIASKVESAEKSFLNKSKGSPSTHNISGYSADTPLITSNKAKNCLNDSFKKNGTKNNKNKATSNSKSSGQSTSSGSGSTRILLVVPIVYILLNTPFYLFRMIDTIALNVFDSKAFSIQGGLNDQLIVILYNAAHYLYYVNFSCDVVVYAFSSANFRRTVIIAWRRILCPTWAKQKDCLEFNMRHSANRFSNNNSVTEARQQKHSRTLLGPSATTMTTLSTNGATEVLSNLEAMANRRCSAAFAANLIPNAV</sequence>
<keyword evidence="5 9" id="KW-0297">G-protein coupled receptor</keyword>
<protein>
    <submittedName>
        <fullName evidence="13">7 transmembrane receptor (Rhodopsin family) domain-containing protein</fullName>
    </submittedName>
</protein>
<evidence type="ECO:0000256" key="6">
    <source>
        <dbReference type="ARBA" id="ARBA00023136"/>
    </source>
</evidence>
<dbReference type="Pfam" id="PF00001">
    <property type="entry name" value="7tm_1"/>
    <property type="match status" value="1"/>
</dbReference>
<feature type="transmembrane region" description="Helical" evidence="11">
    <location>
        <begin position="99"/>
        <end position="119"/>
    </location>
</feature>
<keyword evidence="14" id="KW-1185">Reference proteome</keyword>
<feature type="transmembrane region" description="Helical" evidence="11">
    <location>
        <begin position="63"/>
        <end position="87"/>
    </location>
</feature>
<evidence type="ECO:0000313" key="14">
    <source>
        <dbReference type="Proteomes" id="UP001201812"/>
    </source>
</evidence>
<comment type="subcellular location">
    <subcellularLocation>
        <location evidence="1">Cell membrane</location>
        <topology evidence="1">Multi-pass membrane protein</topology>
    </subcellularLocation>
</comment>
<dbReference type="GO" id="GO:0043005">
    <property type="term" value="C:neuron projection"/>
    <property type="evidence" value="ECO:0007669"/>
    <property type="project" value="TreeGrafter"/>
</dbReference>
<gene>
    <name evidence="13" type="ORF">DdX_09789</name>
</gene>
<evidence type="ECO:0000259" key="12">
    <source>
        <dbReference type="PROSITE" id="PS50262"/>
    </source>
</evidence>
<organism evidence="13 14">
    <name type="scientific">Ditylenchus destructor</name>
    <dbReference type="NCBI Taxonomy" id="166010"/>
    <lineage>
        <taxon>Eukaryota</taxon>
        <taxon>Metazoa</taxon>
        <taxon>Ecdysozoa</taxon>
        <taxon>Nematoda</taxon>
        <taxon>Chromadorea</taxon>
        <taxon>Rhabditida</taxon>
        <taxon>Tylenchina</taxon>
        <taxon>Tylenchomorpha</taxon>
        <taxon>Sphaerularioidea</taxon>
        <taxon>Anguinidae</taxon>
        <taxon>Anguininae</taxon>
        <taxon>Ditylenchus</taxon>
    </lineage>
</organism>
<dbReference type="EMBL" id="JAKKPZ010000019">
    <property type="protein sequence ID" value="KAI1712239.1"/>
    <property type="molecule type" value="Genomic_DNA"/>
</dbReference>
<keyword evidence="7 9" id="KW-0675">Receptor</keyword>
<evidence type="ECO:0000256" key="5">
    <source>
        <dbReference type="ARBA" id="ARBA00023040"/>
    </source>
</evidence>
<proteinExistence type="inferred from homology"/>
<feature type="region of interest" description="Disordered" evidence="10">
    <location>
        <begin position="291"/>
        <end position="320"/>
    </location>
</feature>
<feature type="transmembrane region" description="Helical" evidence="11">
    <location>
        <begin position="173"/>
        <end position="193"/>
    </location>
</feature>
<evidence type="ECO:0000256" key="10">
    <source>
        <dbReference type="SAM" id="MobiDB-lite"/>
    </source>
</evidence>
<evidence type="ECO:0000256" key="11">
    <source>
        <dbReference type="SAM" id="Phobius"/>
    </source>
</evidence>
<evidence type="ECO:0000256" key="3">
    <source>
        <dbReference type="ARBA" id="ARBA00022692"/>
    </source>
</evidence>
<dbReference type="GO" id="GO:0042277">
    <property type="term" value="F:peptide binding"/>
    <property type="evidence" value="ECO:0007669"/>
    <property type="project" value="TreeGrafter"/>
</dbReference>
<dbReference type="PRINTS" id="PR00237">
    <property type="entry name" value="GPCRRHODOPSN"/>
</dbReference>
<dbReference type="PANTHER" id="PTHR24229">
    <property type="entry name" value="NEUROPEPTIDES RECEPTOR"/>
    <property type="match status" value="1"/>
</dbReference>
<comment type="similarity">
    <text evidence="9">Belongs to the G-protein coupled receptor 1 family.</text>
</comment>
<accession>A0AAD4N3B0</accession>
<evidence type="ECO:0000256" key="2">
    <source>
        <dbReference type="ARBA" id="ARBA00022475"/>
    </source>
</evidence>
<feature type="transmembrane region" description="Helical" evidence="11">
    <location>
        <begin position="324"/>
        <end position="342"/>
    </location>
</feature>
<dbReference type="Gene3D" id="1.20.1070.10">
    <property type="entry name" value="Rhodopsin 7-helix transmembrane proteins"/>
    <property type="match status" value="1"/>
</dbReference>